<organism evidence="1 2">
    <name type="scientific">Methanocella arvoryzae (strain DSM 22066 / NBRC 105507 / MRE50)</name>
    <dbReference type="NCBI Taxonomy" id="351160"/>
    <lineage>
        <taxon>Archaea</taxon>
        <taxon>Methanobacteriati</taxon>
        <taxon>Methanobacteriota</taxon>
        <taxon>Stenosarchaea group</taxon>
        <taxon>Methanomicrobia</taxon>
        <taxon>Methanocellales</taxon>
        <taxon>Methanocellaceae</taxon>
        <taxon>Methanocella</taxon>
    </lineage>
</organism>
<dbReference type="Proteomes" id="UP000000663">
    <property type="component" value="Chromosome"/>
</dbReference>
<protein>
    <submittedName>
        <fullName evidence="1">Uncharacterized protein</fullName>
    </submittedName>
</protein>
<keyword evidence="2" id="KW-1185">Reference proteome</keyword>
<dbReference type="eggNOG" id="arCOG01648">
    <property type="taxonomic scope" value="Archaea"/>
</dbReference>
<reference evidence="1 2" key="1">
    <citation type="journal article" date="2006" name="Science">
        <title>Genome of rice cluster I archaea -- the key methane producers in the rice rhizosphere.</title>
        <authorList>
            <person name="Erkel C."/>
            <person name="Kube M."/>
            <person name="Reinhardt R."/>
            <person name="Liesack W."/>
        </authorList>
    </citation>
    <scope>NUCLEOTIDE SEQUENCE [LARGE SCALE GENOMIC DNA]</scope>
    <source>
        <strain evidence="2">DSM 22066 / NBRC 105507 / MRE50</strain>
    </source>
</reference>
<evidence type="ECO:0000313" key="1">
    <source>
        <dbReference type="EMBL" id="CAJ37232.1"/>
    </source>
</evidence>
<dbReference type="STRING" id="351160.RCIX2095"/>
<proteinExistence type="predicted"/>
<evidence type="ECO:0000313" key="2">
    <source>
        <dbReference type="Proteomes" id="UP000000663"/>
    </source>
</evidence>
<dbReference type="RefSeq" id="WP_012035343.1">
    <property type="nucleotide sequence ID" value="NC_009464.1"/>
</dbReference>
<name>Q0W311_METAR</name>
<dbReference type="OrthoDB" id="7466at2157"/>
<dbReference type="AlphaFoldDB" id="Q0W311"/>
<sequence length="194" mass="21608">MLREDANGDYIGSFAFEGRRCEYRVRGYGKPLLITAGISPIYGSYAWRYLFECLAGTSFVYSLDIESMMKSDETRDHAYHSKLIEYFLREVIGIRTAILAGDQEYAAVTAAAIEARALVDKVIFLCPDRAGRFRLRIAIVAGKGTEKGVAPLLDRLHRISAGTAVCTRSRARRGVTSGSKSPARICEDIMRLLR</sequence>
<gene>
    <name evidence="1" type="ORF">RCIX2095</name>
</gene>
<accession>Q0W311</accession>
<dbReference type="KEGG" id="rci:RCIX2095"/>
<dbReference type="EMBL" id="AM114193">
    <property type="protein sequence ID" value="CAJ37232.1"/>
    <property type="molecule type" value="Genomic_DNA"/>
</dbReference>
<dbReference type="GeneID" id="5145715"/>